<keyword evidence="2" id="KW-1185">Reference proteome</keyword>
<reference evidence="1" key="1">
    <citation type="journal article" date="2021" name="Nat. Commun.">
        <title>Genetic determinants of endophytism in the Arabidopsis root mycobiome.</title>
        <authorList>
            <person name="Mesny F."/>
            <person name="Miyauchi S."/>
            <person name="Thiergart T."/>
            <person name="Pickel B."/>
            <person name="Atanasova L."/>
            <person name="Karlsson M."/>
            <person name="Huettel B."/>
            <person name="Barry K.W."/>
            <person name="Haridas S."/>
            <person name="Chen C."/>
            <person name="Bauer D."/>
            <person name="Andreopoulos W."/>
            <person name="Pangilinan J."/>
            <person name="LaButti K."/>
            <person name="Riley R."/>
            <person name="Lipzen A."/>
            <person name="Clum A."/>
            <person name="Drula E."/>
            <person name="Henrissat B."/>
            <person name="Kohler A."/>
            <person name="Grigoriev I.V."/>
            <person name="Martin F.M."/>
            <person name="Hacquard S."/>
        </authorList>
    </citation>
    <scope>NUCLEOTIDE SEQUENCE</scope>
    <source>
        <strain evidence="1">MPI-SDFR-AT-0068</strain>
    </source>
</reference>
<dbReference type="Proteomes" id="UP000813427">
    <property type="component" value="Unassembled WGS sequence"/>
</dbReference>
<gene>
    <name evidence="1" type="ORF">BKA59DRAFT_447810</name>
</gene>
<dbReference type="OrthoDB" id="5393537at2759"/>
<dbReference type="AlphaFoldDB" id="A0A8K0WHR3"/>
<organism evidence="1 2">
    <name type="scientific">Fusarium tricinctum</name>
    <dbReference type="NCBI Taxonomy" id="61284"/>
    <lineage>
        <taxon>Eukaryota</taxon>
        <taxon>Fungi</taxon>
        <taxon>Dikarya</taxon>
        <taxon>Ascomycota</taxon>
        <taxon>Pezizomycotina</taxon>
        <taxon>Sordariomycetes</taxon>
        <taxon>Hypocreomycetidae</taxon>
        <taxon>Hypocreales</taxon>
        <taxon>Nectriaceae</taxon>
        <taxon>Fusarium</taxon>
        <taxon>Fusarium tricinctum species complex</taxon>
    </lineage>
</organism>
<evidence type="ECO:0000313" key="1">
    <source>
        <dbReference type="EMBL" id="KAH7261555.1"/>
    </source>
</evidence>
<accession>A0A8K0WHR3</accession>
<protein>
    <submittedName>
        <fullName evidence="1">Uncharacterized protein</fullName>
    </submittedName>
</protein>
<dbReference type="EMBL" id="JAGPXF010000001">
    <property type="protein sequence ID" value="KAH7261555.1"/>
    <property type="molecule type" value="Genomic_DNA"/>
</dbReference>
<comment type="caution">
    <text evidence="1">The sequence shown here is derived from an EMBL/GenBank/DDBJ whole genome shotgun (WGS) entry which is preliminary data.</text>
</comment>
<name>A0A8K0WHR3_9HYPO</name>
<sequence length="106" mass="11974">MTKLYSDAFSLRMMMRKSKGGYRCEIPSLDDTALASQLRDLVDVHAVENRRPDNSSDEIAYCLFGALTKHQEHMGENIIVLEKAQIVVKRRHSGGEAGHFSRSRGH</sequence>
<evidence type="ECO:0000313" key="2">
    <source>
        <dbReference type="Proteomes" id="UP000813427"/>
    </source>
</evidence>
<proteinExistence type="predicted"/>